<evidence type="ECO:0000313" key="2">
    <source>
        <dbReference type="Proteomes" id="UP000439965"/>
    </source>
</evidence>
<dbReference type="PANTHER" id="PTHR37943">
    <property type="entry name" value="PROTEIN VES"/>
    <property type="match status" value="1"/>
</dbReference>
<dbReference type="Pfam" id="PF05962">
    <property type="entry name" value="HutD"/>
    <property type="match status" value="1"/>
</dbReference>
<organism evidence="1 2">
    <name type="scientific">Enterococcus gallinarum</name>
    <dbReference type="NCBI Taxonomy" id="1353"/>
    <lineage>
        <taxon>Bacteria</taxon>
        <taxon>Bacillati</taxon>
        <taxon>Bacillota</taxon>
        <taxon>Bacilli</taxon>
        <taxon>Lactobacillales</taxon>
        <taxon>Enterococcaceae</taxon>
        <taxon>Enterococcus</taxon>
    </lineage>
</organism>
<accession>A0A6I4XKM0</accession>
<evidence type="ECO:0000313" key="1">
    <source>
        <dbReference type="EMBL" id="MXS26429.1"/>
    </source>
</evidence>
<dbReference type="InterPro" id="IPR011051">
    <property type="entry name" value="RmlC_Cupin_sf"/>
</dbReference>
<dbReference type="RefSeq" id="WP_003125731.1">
    <property type="nucleotide sequence ID" value="NZ_BTSN01000001.1"/>
</dbReference>
<gene>
    <name evidence="1" type="ORF">GTI89_10200</name>
</gene>
<dbReference type="Gene3D" id="2.60.120.10">
    <property type="entry name" value="Jelly Rolls"/>
    <property type="match status" value="1"/>
</dbReference>
<dbReference type="Proteomes" id="UP000439965">
    <property type="component" value="Unassembled WGS sequence"/>
</dbReference>
<dbReference type="AlphaFoldDB" id="A0A6I4XKM0"/>
<comment type="caution">
    <text evidence="1">The sequence shown here is derived from an EMBL/GenBank/DDBJ whole genome shotgun (WGS) entry which is preliminary data.</text>
</comment>
<dbReference type="SUPFAM" id="SSF51182">
    <property type="entry name" value="RmlC-like cupins"/>
    <property type="match status" value="1"/>
</dbReference>
<dbReference type="PANTHER" id="PTHR37943:SF1">
    <property type="entry name" value="PROTEIN VES"/>
    <property type="match status" value="1"/>
</dbReference>
<evidence type="ECO:0008006" key="3">
    <source>
        <dbReference type="Google" id="ProtNLM"/>
    </source>
</evidence>
<name>A0A6I4XKM0_ENTGA</name>
<dbReference type="InterPro" id="IPR014710">
    <property type="entry name" value="RmlC-like_jellyroll"/>
</dbReference>
<protein>
    <recommendedName>
        <fullName evidence="3">HutD family protein</fullName>
    </recommendedName>
</protein>
<proteinExistence type="predicted"/>
<sequence length="200" mass="22841">MGTIEKKTCEDYLSTKWSGGQTTELLVEPDSSSLAKRDFDFRLSTATVIMNTVEFSDFTGYQRILMSLDNPVRLGQLGSWISLNAFEPHHFDGKLKTTCQGECQDFNVIFKDDYDVFVQALKGNEMHFIKPQTIAVIYALENLSIVLLGDRTQRQMLQKNEMLVIKDETFIQVESSSSEKQNLANNRIAVLTKIKKQSRR</sequence>
<dbReference type="InterPro" id="IPR010282">
    <property type="entry name" value="Uncharacterised_HutD/Ves"/>
</dbReference>
<reference evidence="1 2" key="1">
    <citation type="submission" date="2019-04" db="EMBL/GenBank/DDBJ databases">
        <title>Step-wise assembly of the neonatal virome modulated by breast feeding.</title>
        <authorList>
            <person name="Liang G."/>
            <person name="Bushman F."/>
        </authorList>
    </citation>
    <scope>NUCLEOTIDE SEQUENCE [LARGE SCALE GENOMIC DNA]</scope>
    <source>
        <strain evidence="1 2">E3404</strain>
    </source>
</reference>
<dbReference type="EMBL" id="WVTI01000008">
    <property type="protein sequence ID" value="MXS26429.1"/>
    <property type="molecule type" value="Genomic_DNA"/>
</dbReference>